<evidence type="ECO:0000259" key="1">
    <source>
        <dbReference type="Pfam" id="PF21738"/>
    </source>
</evidence>
<dbReference type="OrthoDB" id="7691951at2759"/>
<name>A0A9P0CJD2_9CUCU</name>
<organism evidence="2 3">
    <name type="scientific">Psylliodes chrysocephalus</name>
    <dbReference type="NCBI Taxonomy" id="3402493"/>
    <lineage>
        <taxon>Eukaryota</taxon>
        <taxon>Metazoa</taxon>
        <taxon>Ecdysozoa</taxon>
        <taxon>Arthropoda</taxon>
        <taxon>Hexapoda</taxon>
        <taxon>Insecta</taxon>
        <taxon>Pterygota</taxon>
        <taxon>Neoptera</taxon>
        <taxon>Endopterygota</taxon>
        <taxon>Coleoptera</taxon>
        <taxon>Polyphaga</taxon>
        <taxon>Cucujiformia</taxon>
        <taxon>Chrysomeloidea</taxon>
        <taxon>Chrysomelidae</taxon>
        <taxon>Galerucinae</taxon>
        <taxon>Alticini</taxon>
        <taxon>Psylliodes</taxon>
    </lineage>
</organism>
<proteinExistence type="predicted"/>
<accession>A0A9P0CJD2</accession>
<dbReference type="EMBL" id="OV651822">
    <property type="protein sequence ID" value="CAH1100945.1"/>
    <property type="molecule type" value="Genomic_DNA"/>
</dbReference>
<dbReference type="PANTHER" id="PTHR36159">
    <property type="entry name" value="PROTEIN CBG23766"/>
    <property type="match status" value="1"/>
</dbReference>
<keyword evidence="3" id="KW-1185">Reference proteome</keyword>
<reference evidence="2" key="1">
    <citation type="submission" date="2022-01" db="EMBL/GenBank/DDBJ databases">
        <authorList>
            <person name="King R."/>
        </authorList>
    </citation>
    <scope>NUCLEOTIDE SEQUENCE</scope>
</reference>
<dbReference type="PANTHER" id="PTHR36159:SF1">
    <property type="entry name" value="RETROVIRUS-RELATED POL POLYPROTEIN FROM TRANSPOSON 412-LIKE PROTEIN"/>
    <property type="match status" value="1"/>
</dbReference>
<sequence length="496" mass="57836">MSYTFTLSGKSSVLSDDFNPPIYLNDGEYEIGLANFDTFNNIPNIDEKNNVLVWGKNNEFRYEIPVGAYEISDIIKIIEREMFQIAIITTQITPDERTSKVTIKSTEWINFEVDHSIGSLFGFTKIKLEPNIIHSSVYSINILKVNTICIDTNIAIGSFLNGLPFSDNTIEDYQFHSYQPFTFSNFNYNDEIRIPIQDLEAYTFPSNSYLYIEGRILTDQKKVPTKFNFINNGIAYLFRELRLWSGFFEDFRKIVMNMRQELVLIREKADIDGVIATDDTKKPKIDIIKVCWNVPHITPSIKEQIRLNKIIRSNVDLPLMFRSWELIEYPALSNATRHTWPVKTTTKIESPRHIVVAFQNARKGKLLKDMSKFDHLNLTNIRAFLNSERYPYQDLHLDFNTDRFATLYEMFANFQESYYHIQTNQPIFTPEEFKNNAPIVHIDCSRQKEILQSGSVVLRIEFETDNNVGNEVSAYCLILHEKEFSYNPLTKIVKQI</sequence>
<dbReference type="InterPro" id="IPR049512">
    <property type="entry name" value="DJR-like_dom"/>
</dbReference>
<feature type="domain" description="Double jelly roll-like" evidence="1">
    <location>
        <begin position="236"/>
        <end position="482"/>
    </location>
</feature>
<dbReference type="Proteomes" id="UP001153636">
    <property type="component" value="Chromosome 10"/>
</dbReference>
<gene>
    <name evidence="2" type="ORF">PSYICH_LOCUS1864</name>
</gene>
<protein>
    <recommendedName>
        <fullName evidence="1">Double jelly roll-like domain-containing protein</fullName>
    </recommendedName>
</protein>
<dbReference type="AlphaFoldDB" id="A0A9P0CJD2"/>
<dbReference type="Pfam" id="PF21738">
    <property type="entry name" value="DJR-like_dom"/>
    <property type="match status" value="1"/>
</dbReference>
<evidence type="ECO:0000313" key="2">
    <source>
        <dbReference type="EMBL" id="CAH1100945.1"/>
    </source>
</evidence>
<evidence type="ECO:0000313" key="3">
    <source>
        <dbReference type="Proteomes" id="UP001153636"/>
    </source>
</evidence>